<reference evidence="1" key="1">
    <citation type="submission" date="2021-04" db="EMBL/GenBank/DDBJ databases">
        <title>Biosynthetic gene clusters of Dactylosporangioum roseum.</title>
        <authorList>
            <person name="Hartkoorn R.C."/>
            <person name="Beaudoing E."/>
            <person name="Hot D."/>
            <person name="Moureu S."/>
        </authorList>
    </citation>
    <scope>NUCLEOTIDE SEQUENCE</scope>
    <source>
        <strain evidence="1">NRRL B-16295</strain>
    </source>
</reference>
<dbReference type="EMBL" id="CP073721">
    <property type="protein sequence ID" value="UWZ37091.1"/>
    <property type="molecule type" value="Genomic_DNA"/>
</dbReference>
<gene>
    <name evidence="1" type="ORF">Drose_01855</name>
</gene>
<protein>
    <submittedName>
        <fullName evidence="1">Uncharacterized protein</fullName>
    </submittedName>
</protein>
<name>A0ABY5Z500_9ACTN</name>
<dbReference type="RefSeq" id="WP_260726445.1">
    <property type="nucleotide sequence ID" value="NZ_BAAABS010000035.1"/>
</dbReference>
<sequence length="77" mass="8537">MSRNRILIGQSEWGIDARQVTSVVESVKSAMESATTAQLTLLDKENRPVTVYLNGRVAETVVVDLDMDRDSRPSEIS</sequence>
<evidence type="ECO:0000313" key="2">
    <source>
        <dbReference type="Proteomes" id="UP001058271"/>
    </source>
</evidence>
<keyword evidence="2" id="KW-1185">Reference proteome</keyword>
<evidence type="ECO:0000313" key="1">
    <source>
        <dbReference type="EMBL" id="UWZ37091.1"/>
    </source>
</evidence>
<proteinExistence type="predicted"/>
<accession>A0ABY5Z500</accession>
<dbReference type="Proteomes" id="UP001058271">
    <property type="component" value="Chromosome"/>
</dbReference>
<organism evidence="1 2">
    <name type="scientific">Dactylosporangium roseum</name>
    <dbReference type="NCBI Taxonomy" id="47989"/>
    <lineage>
        <taxon>Bacteria</taxon>
        <taxon>Bacillati</taxon>
        <taxon>Actinomycetota</taxon>
        <taxon>Actinomycetes</taxon>
        <taxon>Micromonosporales</taxon>
        <taxon>Micromonosporaceae</taxon>
        <taxon>Dactylosporangium</taxon>
    </lineage>
</organism>